<dbReference type="CDD" id="cd03317">
    <property type="entry name" value="NAAAR"/>
    <property type="match status" value="1"/>
</dbReference>
<evidence type="ECO:0000256" key="1">
    <source>
        <dbReference type="ARBA" id="ARBA00001968"/>
    </source>
</evidence>
<dbReference type="Pfam" id="PF13378">
    <property type="entry name" value="MR_MLE_C"/>
    <property type="match status" value="1"/>
</dbReference>
<keyword evidence="4 7" id="KW-0460">Magnesium</keyword>
<feature type="binding site" evidence="7">
    <location>
        <position position="239"/>
    </location>
    <ligand>
        <name>Mg(2+)</name>
        <dbReference type="ChEBI" id="CHEBI:18420"/>
    </ligand>
</feature>
<dbReference type="GO" id="GO:0043748">
    <property type="term" value="F:O-succinylbenzoate synthase activity"/>
    <property type="evidence" value="ECO:0007669"/>
    <property type="project" value="UniProtKB-EC"/>
</dbReference>
<accession>A0AAW7ZEE7</accession>
<dbReference type="InterPro" id="IPR036849">
    <property type="entry name" value="Enolase-like_C_sf"/>
</dbReference>
<evidence type="ECO:0000256" key="7">
    <source>
        <dbReference type="HAMAP-Rule" id="MF_01933"/>
    </source>
</evidence>
<feature type="active site" description="Proton acceptor" evidence="7">
    <location>
        <position position="263"/>
    </location>
</feature>
<dbReference type="InterPro" id="IPR010197">
    <property type="entry name" value="OSBS/NAAAR"/>
</dbReference>
<comment type="pathway">
    <text evidence="7">Quinol/quinone metabolism; menaquinone biosynthesis.</text>
</comment>
<dbReference type="HAMAP" id="MF_01933">
    <property type="entry name" value="MenC_2"/>
    <property type="match status" value="1"/>
</dbReference>
<comment type="pathway">
    <text evidence="7">Quinol/quinone metabolism; 1,4-dihydroxy-2-naphthoate biosynthesis; 1,4-dihydroxy-2-naphthoate from chorismate: step 4/7.</text>
</comment>
<dbReference type="PROSITE" id="PS00908">
    <property type="entry name" value="MR_MLE_1"/>
    <property type="match status" value="1"/>
</dbReference>
<dbReference type="SFLD" id="SFLDG00180">
    <property type="entry name" value="muconate_cycloisomerase"/>
    <property type="match status" value="1"/>
</dbReference>
<reference evidence="9" key="2">
    <citation type="submission" date="2023-03" db="EMBL/GenBank/DDBJ databases">
        <authorList>
            <person name="Zhang Z."/>
        </authorList>
    </citation>
    <scope>NUCLEOTIDE SEQUENCE</scope>
    <source>
        <strain evidence="9">DSA</strain>
    </source>
</reference>
<dbReference type="SFLD" id="SFLDF00009">
    <property type="entry name" value="o-succinylbenzoate_synthase"/>
    <property type="match status" value="1"/>
</dbReference>
<evidence type="ECO:0000313" key="9">
    <source>
        <dbReference type="EMBL" id="MDO7787645.1"/>
    </source>
</evidence>
<evidence type="ECO:0000256" key="3">
    <source>
        <dbReference type="ARBA" id="ARBA00022723"/>
    </source>
</evidence>
<dbReference type="InterPro" id="IPR013342">
    <property type="entry name" value="Mandelate_racemase_C"/>
</dbReference>
<feature type="active site" description="Proton donor" evidence="7">
    <location>
        <position position="164"/>
    </location>
</feature>
<dbReference type="Gene3D" id="3.20.20.120">
    <property type="entry name" value="Enolase-like C-terminal domain"/>
    <property type="match status" value="1"/>
</dbReference>
<organism evidence="9 10">
    <name type="scientific">Desulforamulus aquiferis</name>
    <dbReference type="NCBI Taxonomy" id="1397668"/>
    <lineage>
        <taxon>Bacteria</taxon>
        <taxon>Bacillati</taxon>
        <taxon>Bacillota</taxon>
        <taxon>Clostridia</taxon>
        <taxon>Eubacteriales</taxon>
        <taxon>Peptococcaceae</taxon>
        <taxon>Desulforamulus</taxon>
    </lineage>
</organism>
<dbReference type="InterPro" id="IPR029065">
    <property type="entry name" value="Enolase_C-like"/>
</dbReference>
<dbReference type="InterPro" id="IPR013341">
    <property type="entry name" value="Mandelate_racemase_N_dom"/>
</dbReference>
<comment type="caution">
    <text evidence="9">The sequence shown here is derived from an EMBL/GenBank/DDBJ whole genome shotgun (WGS) entry which is preliminary data.</text>
</comment>
<protein>
    <recommendedName>
        <fullName evidence="6 7">o-succinylbenzoate synthase</fullName>
        <shortName evidence="7">OSB synthase</shortName>
        <shortName evidence="7">OSBS</shortName>
        <ecNumber evidence="6 7">4.2.1.113</ecNumber>
    </recommendedName>
    <alternativeName>
        <fullName evidence="7">4-(2'-carboxyphenyl)-4-oxybutyric acid synthase</fullName>
    </alternativeName>
    <alternativeName>
        <fullName evidence="7">o-succinylbenzoic acid synthase</fullName>
    </alternativeName>
</protein>
<gene>
    <name evidence="7 9" type="primary">menC</name>
    <name evidence="9" type="ORF">P6N53_10495</name>
</gene>
<evidence type="ECO:0000256" key="4">
    <source>
        <dbReference type="ARBA" id="ARBA00022842"/>
    </source>
</evidence>
<dbReference type="SUPFAM" id="SSF51604">
    <property type="entry name" value="Enolase C-terminal domain-like"/>
    <property type="match status" value="1"/>
</dbReference>
<comment type="cofactor">
    <cofactor evidence="1 7">
        <name>a divalent metal cation</name>
        <dbReference type="ChEBI" id="CHEBI:60240"/>
    </cofactor>
</comment>
<dbReference type="PANTHER" id="PTHR48073">
    <property type="entry name" value="O-SUCCINYLBENZOATE SYNTHASE-RELATED"/>
    <property type="match status" value="1"/>
</dbReference>
<dbReference type="PANTHER" id="PTHR48073:SF5">
    <property type="entry name" value="O-SUCCINYLBENZOATE SYNTHASE"/>
    <property type="match status" value="1"/>
</dbReference>
<dbReference type="GO" id="GO:0000287">
    <property type="term" value="F:magnesium ion binding"/>
    <property type="evidence" value="ECO:0007669"/>
    <property type="project" value="UniProtKB-UniRule"/>
</dbReference>
<dbReference type="SUPFAM" id="SSF54826">
    <property type="entry name" value="Enolase N-terminal domain-like"/>
    <property type="match status" value="1"/>
</dbReference>
<evidence type="ECO:0000256" key="5">
    <source>
        <dbReference type="ARBA" id="ARBA00023239"/>
    </source>
</evidence>
<evidence type="ECO:0000313" key="10">
    <source>
        <dbReference type="Proteomes" id="UP001172911"/>
    </source>
</evidence>
<evidence type="ECO:0000256" key="6">
    <source>
        <dbReference type="ARBA" id="ARBA00029491"/>
    </source>
</evidence>
<name>A0AAW7ZEE7_9FIRM</name>
<comment type="catalytic activity">
    <reaction evidence="7">
        <text>(1R,6R)-6-hydroxy-2-succinyl-cyclohexa-2,4-diene-1-carboxylate = 2-succinylbenzoate + H2O</text>
        <dbReference type="Rhea" id="RHEA:10196"/>
        <dbReference type="ChEBI" id="CHEBI:15377"/>
        <dbReference type="ChEBI" id="CHEBI:18325"/>
        <dbReference type="ChEBI" id="CHEBI:58689"/>
        <dbReference type="EC" id="4.2.1.113"/>
    </reaction>
</comment>
<proteinExistence type="inferred from homology"/>
<evidence type="ECO:0000259" key="8">
    <source>
        <dbReference type="SMART" id="SM00922"/>
    </source>
</evidence>
<dbReference type="EC" id="4.2.1.113" evidence="6 7"/>
<dbReference type="RefSeq" id="WP_304542851.1">
    <property type="nucleotide sequence ID" value="NZ_JARPTC010000015.1"/>
</dbReference>
<sequence>MDIYSITLRAMLMRMKAPFTTSFGTEWDKHFILVEVRDKEGFNGWGESVAMKEPLYNEETVGTNWLMLKEMLIPLLWKNPIKHPGEITPLFRPIRRNNMAKSALEGALWDLYAKRNNQSLSSLLGGNRREIEVGISLGIETSLDILLSKVEQYVGEGYKRIKIKIKPGWDLHVVEAVRNKFPDIKLMADANSAYTLADTERLGQLDRFNLMMIEQPLAHDDIIDHASLQKRLKTPICLDESIHSLEDARKAIEMGSCGIINIKVGRVGGLTEARRIHDYCVEKEIPVWCGGMLESGIGRAHNVAITTLPGFTLPGDTAASSRYWERDLIEPEVTVTNGVIHVPEKAGIGYEPNRELIEQFTLYSETFRAS</sequence>
<dbReference type="Proteomes" id="UP001172911">
    <property type="component" value="Unassembled WGS sequence"/>
</dbReference>
<dbReference type="GO" id="GO:0009063">
    <property type="term" value="P:amino acid catabolic process"/>
    <property type="evidence" value="ECO:0007669"/>
    <property type="project" value="InterPro"/>
</dbReference>
<comment type="similarity">
    <text evidence="7">Belongs to the mandelate racemase/muconate lactonizing enzyme family. MenC type 2 subfamily.</text>
</comment>
<comment type="function">
    <text evidence="7">Converts 2-succinyl-6-hydroxy-2,4-cyclohexadiene-1-carboxylate (SHCHC) to 2-succinylbenzoate (OSB).</text>
</comment>
<feature type="binding site" evidence="7">
    <location>
        <position position="214"/>
    </location>
    <ligand>
        <name>Mg(2+)</name>
        <dbReference type="ChEBI" id="CHEBI:18420"/>
    </ligand>
</feature>
<keyword evidence="5 7" id="KW-0456">Lyase</keyword>
<dbReference type="EMBL" id="JARPTC010000015">
    <property type="protein sequence ID" value="MDO7787645.1"/>
    <property type="molecule type" value="Genomic_DNA"/>
</dbReference>
<dbReference type="GO" id="GO:0016854">
    <property type="term" value="F:racemase and epimerase activity"/>
    <property type="evidence" value="ECO:0007669"/>
    <property type="project" value="UniProtKB-ARBA"/>
</dbReference>
<dbReference type="InterPro" id="IPR029017">
    <property type="entry name" value="Enolase-like_N"/>
</dbReference>
<reference evidence="9" key="1">
    <citation type="journal article" date="2023" name="J. Hazard. Mater.">
        <title>Anaerobic biodegradation of pyrene and benzo[a]pyrene by a new sulfate-reducing Desulforamulus aquiferis strain DSA.</title>
        <authorList>
            <person name="Zhang Z."/>
            <person name="Sun J."/>
            <person name="Gong X."/>
            <person name="Wang C."/>
            <person name="Wang H."/>
        </authorList>
    </citation>
    <scope>NUCLEOTIDE SEQUENCE</scope>
    <source>
        <strain evidence="9">DSA</strain>
    </source>
</reference>
<dbReference type="SMART" id="SM00922">
    <property type="entry name" value="MR_MLE"/>
    <property type="match status" value="1"/>
</dbReference>
<keyword evidence="2 7" id="KW-0474">Menaquinone biosynthesis</keyword>
<dbReference type="GO" id="GO:0009234">
    <property type="term" value="P:menaquinone biosynthetic process"/>
    <property type="evidence" value="ECO:0007669"/>
    <property type="project" value="UniProtKB-UniRule"/>
</dbReference>
<evidence type="ECO:0000256" key="2">
    <source>
        <dbReference type="ARBA" id="ARBA00022428"/>
    </source>
</evidence>
<dbReference type="SFLD" id="SFLDS00001">
    <property type="entry name" value="Enolase"/>
    <property type="match status" value="1"/>
</dbReference>
<keyword evidence="3 7" id="KW-0479">Metal-binding</keyword>
<dbReference type="AlphaFoldDB" id="A0AAW7ZEE7"/>
<dbReference type="InterPro" id="IPR018110">
    <property type="entry name" value="Mandel_Rmase/mucon_lact_enz_CS"/>
</dbReference>
<feature type="binding site" evidence="7">
    <location>
        <position position="189"/>
    </location>
    <ligand>
        <name>Mg(2+)</name>
        <dbReference type="ChEBI" id="CHEBI:18420"/>
    </ligand>
</feature>
<dbReference type="Pfam" id="PF02746">
    <property type="entry name" value="MR_MLE_N"/>
    <property type="match status" value="1"/>
</dbReference>
<dbReference type="InterPro" id="IPR047585">
    <property type="entry name" value="MenC"/>
</dbReference>
<keyword evidence="10" id="KW-1185">Reference proteome</keyword>
<dbReference type="NCBIfam" id="TIGR01928">
    <property type="entry name" value="menC_lowGC_arch"/>
    <property type="match status" value="1"/>
</dbReference>
<dbReference type="Gene3D" id="3.30.390.10">
    <property type="entry name" value="Enolase-like, N-terminal domain"/>
    <property type="match status" value="1"/>
</dbReference>
<feature type="domain" description="Mandelate racemase/muconate lactonizing enzyme C-terminal" evidence="8">
    <location>
        <begin position="143"/>
        <end position="235"/>
    </location>
</feature>